<feature type="domain" description="F-box" evidence="1">
    <location>
        <begin position="65"/>
        <end position="123"/>
    </location>
</feature>
<protein>
    <recommendedName>
        <fullName evidence="1">F-box domain-containing protein</fullName>
    </recommendedName>
</protein>
<accession>A0A0D7BJF9</accession>
<dbReference type="STRING" id="1314674.A0A0D7BJF9"/>
<reference evidence="2 3" key="1">
    <citation type="journal article" date="2015" name="Fungal Genet. Biol.">
        <title>Evolution of novel wood decay mechanisms in Agaricales revealed by the genome sequences of Fistulina hepatica and Cylindrobasidium torrendii.</title>
        <authorList>
            <person name="Floudas D."/>
            <person name="Held B.W."/>
            <person name="Riley R."/>
            <person name="Nagy L.G."/>
            <person name="Koehler G."/>
            <person name="Ransdell A.S."/>
            <person name="Younus H."/>
            <person name="Chow J."/>
            <person name="Chiniquy J."/>
            <person name="Lipzen A."/>
            <person name="Tritt A."/>
            <person name="Sun H."/>
            <person name="Haridas S."/>
            <person name="LaButti K."/>
            <person name="Ohm R.A."/>
            <person name="Kues U."/>
            <person name="Blanchette R.A."/>
            <person name="Grigoriev I.V."/>
            <person name="Minto R.E."/>
            <person name="Hibbett D.S."/>
        </authorList>
    </citation>
    <scope>NUCLEOTIDE SEQUENCE [LARGE SCALE GENOMIC DNA]</scope>
    <source>
        <strain evidence="2 3">FP15055 ss-10</strain>
    </source>
</reference>
<dbReference type="InterPro" id="IPR001810">
    <property type="entry name" value="F-box_dom"/>
</dbReference>
<keyword evidence="3" id="KW-1185">Reference proteome</keyword>
<evidence type="ECO:0000313" key="3">
    <source>
        <dbReference type="Proteomes" id="UP000054007"/>
    </source>
</evidence>
<dbReference type="EMBL" id="KN880465">
    <property type="protein sequence ID" value="KIY70622.1"/>
    <property type="molecule type" value="Genomic_DNA"/>
</dbReference>
<gene>
    <name evidence="2" type="ORF">CYLTODRAFT_419579</name>
</gene>
<dbReference type="Proteomes" id="UP000054007">
    <property type="component" value="Unassembled WGS sequence"/>
</dbReference>
<sequence length="490" mass="55881">MDPPFVEDLLATNCPPTPAQAATIRNLLVPLRLQDEQSLPLQSVGECTGNEEHIRRLESILHPMRSIPDDVLREVFRWLIPSRKAHNGISILNPRHPLWTLGQVCRNWHEVTITESDFWTTVILSRKYGSHRLQTVLKRSRGRELRLYIYTFSHITMDLFAILLKEAPRWQHVTLKADEIYLAALTGTPFPSLRSASLTDTTARSRTRQTVPTKDLVLEAPLLKDPTLVWLHNRKEYNLGIPWAQLNTYAALDSCLHYVSGLTHAKTLVLHSSGSISPHESKEHCVLPNVKTLALRVGDVPMYREMYPEETTSMEYRIIQSTFQHFSFSNLETLIIESGLRDHFALPVFPTVTTLVLFYTNGIDEEHVPQIWTAFPALETLYVSLDVLDYEEHLSVLQMDESGLPALRALYLPAPTTYQACRPNFMDALEVFAAGRTRPLEKIGFFRYPQAYGSIRLEELVQAWQKAGRNGNGKVDFTLVELEYSNSLPP</sequence>
<evidence type="ECO:0000259" key="1">
    <source>
        <dbReference type="Pfam" id="PF12937"/>
    </source>
</evidence>
<organism evidence="2 3">
    <name type="scientific">Cylindrobasidium torrendii FP15055 ss-10</name>
    <dbReference type="NCBI Taxonomy" id="1314674"/>
    <lineage>
        <taxon>Eukaryota</taxon>
        <taxon>Fungi</taxon>
        <taxon>Dikarya</taxon>
        <taxon>Basidiomycota</taxon>
        <taxon>Agaricomycotina</taxon>
        <taxon>Agaricomycetes</taxon>
        <taxon>Agaricomycetidae</taxon>
        <taxon>Agaricales</taxon>
        <taxon>Marasmiineae</taxon>
        <taxon>Physalacriaceae</taxon>
        <taxon>Cylindrobasidium</taxon>
    </lineage>
</organism>
<name>A0A0D7BJF9_9AGAR</name>
<dbReference type="OrthoDB" id="3365698at2759"/>
<proteinExistence type="predicted"/>
<dbReference type="AlphaFoldDB" id="A0A0D7BJF9"/>
<dbReference type="Pfam" id="PF12937">
    <property type="entry name" value="F-box-like"/>
    <property type="match status" value="1"/>
</dbReference>
<evidence type="ECO:0000313" key="2">
    <source>
        <dbReference type="EMBL" id="KIY70622.1"/>
    </source>
</evidence>